<proteinExistence type="inferred from homology"/>
<dbReference type="AlphaFoldDB" id="A0A2H3JSE0"/>
<dbReference type="OrthoDB" id="3687641at2759"/>
<dbReference type="InterPro" id="IPR021765">
    <property type="entry name" value="UstYa-like"/>
</dbReference>
<dbReference type="PANTHER" id="PTHR33365">
    <property type="entry name" value="YALI0B05434P"/>
    <property type="match status" value="1"/>
</dbReference>
<evidence type="ECO:0000313" key="5">
    <source>
        <dbReference type="Proteomes" id="UP000218811"/>
    </source>
</evidence>
<sequence>MALCCLLISYIGQEFPLELPLQLRNVTMSFETMPMNDHYSQTGFSAWLEWHAINHFLKAHGFFGTSMFHQLHCLEMIQESMINGLDGHAAHCLNFLRQAILYNSDITLESGGESTHVCRD</sequence>
<evidence type="ECO:0000256" key="3">
    <source>
        <dbReference type="ARBA" id="ARBA00035112"/>
    </source>
</evidence>
<keyword evidence="5" id="KW-1185">Reference proteome</keyword>
<dbReference type="Proteomes" id="UP000218811">
    <property type="component" value="Unassembled WGS sequence"/>
</dbReference>
<name>A0A2H3JSE0_WOLCO</name>
<dbReference type="GO" id="GO:0043386">
    <property type="term" value="P:mycotoxin biosynthetic process"/>
    <property type="evidence" value="ECO:0007669"/>
    <property type="project" value="InterPro"/>
</dbReference>
<dbReference type="GO" id="GO:0016491">
    <property type="term" value="F:oxidoreductase activity"/>
    <property type="evidence" value="ECO:0007669"/>
    <property type="project" value="UniProtKB-KW"/>
</dbReference>
<dbReference type="STRING" id="742152.A0A2H3JSE0"/>
<reference evidence="4 5" key="1">
    <citation type="journal article" date="2012" name="Science">
        <title>The Paleozoic origin of enzymatic lignin decomposition reconstructed from 31 fungal genomes.</title>
        <authorList>
            <person name="Floudas D."/>
            <person name="Binder M."/>
            <person name="Riley R."/>
            <person name="Barry K."/>
            <person name="Blanchette R.A."/>
            <person name="Henrissat B."/>
            <person name="Martinez A.T."/>
            <person name="Otillar R."/>
            <person name="Spatafora J.W."/>
            <person name="Yadav J.S."/>
            <person name="Aerts A."/>
            <person name="Benoit I."/>
            <person name="Boyd A."/>
            <person name="Carlson A."/>
            <person name="Copeland A."/>
            <person name="Coutinho P.M."/>
            <person name="de Vries R.P."/>
            <person name="Ferreira P."/>
            <person name="Findley K."/>
            <person name="Foster B."/>
            <person name="Gaskell J."/>
            <person name="Glotzer D."/>
            <person name="Gorecki P."/>
            <person name="Heitman J."/>
            <person name="Hesse C."/>
            <person name="Hori C."/>
            <person name="Igarashi K."/>
            <person name="Jurgens J.A."/>
            <person name="Kallen N."/>
            <person name="Kersten P."/>
            <person name="Kohler A."/>
            <person name="Kuees U."/>
            <person name="Kumar T.K.A."/>
            <person name="Kuo A."/>
            <person name="LaButti K."/>
            <person name="Larrondo L.F."/>
            <person name="Lindquist E."/>
            <person name="Ling A."/>
            <person name="Lombard V."/>
            <person name="Lucas S."/>
            <person name="Lundell T."/>
            <person name="Martin R."/>
            <person name="McLaughlin D.J."/>
            <person name="Morgenstern I."/>
            <person name="Morin E."/>
            <person name="Murat C."/>
            <person name="Nagy L.G."/>
            <person name="Nolan M."/>
            <person name="Ohm R.A."/>
            <person name="Patyshakuliyeva A."/>
            <person name="Rokas A."/>
            <person name="Ruiz-Duenas F.J."/>
            <person name="Sabat G."/>
            <person name="Salamov A."/>
            <person name="Samejima M."/>
            <person name="Schmutz J."/>
            <person name="Slot J.C."/>
            <person name="St John F."/>
            <person name="Stenlid J."/>
            <person name="Sun H."/>
            <person name="Sun S."/>
            <person name="Syed K."/>
            <person name="Tsang A."/>
            <person name="Wiebenga A."/>
            <person name="Young D."/>
            <person name="Pisabarro A."/>
            <person name="Eastwood D.C."/>
            <person name="Martin F."/>
            <person name="Cullen D."/>
            <person name="Grigoriev I.V."/>
            <person name="Hibbett D.S."/>
        </authorList>
    </citation>
    <scope>NUCLEOTIDE SEQUENCE [LARGE SCALE GENOMIC DNA]</scope>
    <source>
        <strain evidence="4 5">MD-104</strain>
    </source>
</reference>
<keyword evidence="2" id="KW-0560">Oxidoreductase</keyword>
<dbReference type="Pfam" id="PF11807">
    <property type="entry name" value="UstYa"/>
    <property type="match status" value="1"/>
</dbReference>
<gene>
    <name evidence="4" type="ORF">WOLCODRAFT_133473</name>
</gene>
<accession>A0A2H3JSE0</accession>
<dbReference type="PANTHER" id="PTHR33365:SF11">
    <property type="entry name" value="TAT PATHWAY SIGNAL SEQUENCE"/>
    <property type="match status" value="1"/>
</dbReference>
<evidence type="ECO:0000256" key="2">
    <source>
        <dbReference type="ARBA" id="ARBA00023002"/>
    </source>
</evidence>
<protein>
    <submittedName>
        <fullName evidence="4">Uncharacterized protein</fullName>
    </submittedName>
</protein>
<dbReference type="EMBL" id="KB468168">
    <property type="protein sequence ID" value="PCH45056.1"/>
    <property type="molecule type" value="Genomic_DNA"/>
</dbReference>
<comment type="similarity">
    <text evidence="3">Belongs to the ustYa family.</text>
</comment>
<organism evidence="4 5">
    <name type="scientific">Wolfiporia cocos (strain MD-104)</name>
    <name type="common">Brown rot fungus</name>
    <dbReference type="NCBI Taxonomy" id="742152"/>
    <lineage>
        <taxon>Eukaryota</taxon>
        <taxon>Fungi</taxon>
        <taxon>Dikarya</taxon>
        <taxon>Basidiomycota</taxon>
        <taxon>Agaricomycotina</taxon>
        <taxon>Agaricomycetes</taxon>
        <taxon>Polyporales</taxon>
        <taxon>Phaeolaceae</taxon>
        <taxon>Wolfiporia</taxon>
    </lineage>
</organism>
<evidence type="ECO:0000313" key="4">
    <source>
        <dbReference type="EMBL" id="PCH45056.1"/>
    </source>
</evidence>
<comment type="pathway">
    <text evidence="1">Mycotoxin biosynthesis.</text>
</comment>
<evidence type="ECO:0000256" key="1">
    <source>
        <dbReference type="ARBA" id="ARBA00004685"/>
    </source>
</evidence>